<evidence type="ECO:0000313" key="1">
    <source>
        <dbReference type="EMBL" id="KAI9450072.1"/>
    </source>
</evidence>
<gene>
    <name evidence="1" type="ORF">F5148DRAFT_611985</name>
</gene>
<evidence type="ECO:0000313" key="2">
    <source>
        <dbReference type="Proteomes" id="UP001207468"/>
    </source>
</evidence>
<protein>
    <submittedName>
        <fullName evidence="1">Uncharacterized protein</fullName>
    </submittedName>
</protein>
<proteinExistence type="predicted"/>
<dbReference type="EMBL" id="JAGFNK010000455">
    <property type="protein sequence ID" value="KAI9450072.1"/>
    <property type="molecule type" value="Genomic_DNA"/>
</dbReference>
<comment type="caution">
    <text evidence="1">The sequence shown here is derived from an EMBL/GenBank/DDBJ whole genome shotgun (WGS) entry which is preliminary data.</text>
</comment>
<organism evidence="1 2">
    <name type="scientific">Russula earlei</name>
    <dbReference type="NCBI Taxonomy" id="71964"/>
    <lineage>
        <taxon>Eukaryota</taxon>
        <taxon>Fungi</taxon>
        <taxon>Dikarya</taxon>
        <taxon>Basidiomycota</taxon>
        <taxon>Agaricomycotina</taxon>
        <taxon>Agaricomycetes</taxon>
        <taxon>Russulales</taxon>
        <taxon>Russulaceae</taxon>
        <taxon>Russula</taxon>
    </lineage>
</organism>
<accession>A0ACC0TWA4</accession>
<keyword evidence="2" id="KW-1185">Reference proteome</keyword>
<name>A0ACC0TWA4_9AGAM</name>
<sequence length="178" mass="19976">MLAVPMLPSCAPIRFVTWYWLPTFLTDFHNFHFKSTLPLISAMRTCTIFAFFCLAAGIVPSFAVPLMSPRSGDKPTHQLSDDNQPGQPSGSNTRANRNPMDVLRRFPNNRRARIPRPLPEGFRFARTILPNVKCRADKARGDNARAVKCGADKARANIPVTPQRTDADAQTERRESTH</sequence>
<reference evidence="1" key="1">
    <citation type="submission" date="2021-03" db="EMBL/GenBank/DDBJ databases">
        <title>Evolutionary priming and transition to the ectomycorrhizal habit in an iconic lineage of mushroom-forming fungi: is preadaptation a requirement?</title>
        <authorList>
            <consortium name="DOE Joint Genome Institute"/>
            <person name="Looney B.P."/>
            <person name="Miyauchi S."/>
            <person name="Morin E."/>
            <person name="Drula E."/>
            <person name="Courty P.E."/>
            <person name="Chicoki N."/>
            <person name="Fauchery L."/>
            <person name="Kohler A."/>
            <person name="Kuo A."/>
            <person name="LaButti K."/>
            <person name="Pangilinan J."/>
            <person name="Lipzen A."/>
            <person name="Riley R."/>
            <person name="Andreopoulos W."/>
            <person name="He G."/>
            <person name="Johnson J."/>
            <person name="Barry K.W."/>
            <person name="Grigoriev I.V."/>
            <person name="Nagy L."/>
            <person name="Hibbett D."/>
            <person name="Henrissat B."/>
            <person name="Matheny P.B."/>
            <person name="Labbe J."/>
            <person name="Martin A.F."/>
        </authorList>
    </citation>
    <scope>NUCLEOTIDE SEQUENCE</scope>
    <source>
        <strain evidence="1">BPL698</strain>
    </source>
</reference>
<dbReference type="Proteomes" id="UP001207468">
    <property type="component" value="Unassembled WGS sequence"/>
</dbReference>